<dbReference type="Proteomes" id="UP000619041">
    <property type="component" value="Unassembled WGS sequence"/>
</dbReference>
<keyword evidence="4" id="KW-0249">Electron transport</keyword>
<evidence type="ECO:0000256" key="2">
    <source>
        <dbReference type="ARBA" id="ARBA00022617"/>
    </source>
</evidence>
<dbReference type="InterPro" id="IPR009056">
    <property type="entry name" value="Cyt_c-like_dom"/>
</dbReference>
<comment type="caution">
    <text evidence="9">The sequence shown here is derived from an EMBL/GenBank/DDBJ whole genome shotgun (WGS) entry which is preliminary data.</text>
</comment>
<keyword evidence="5 6" id="KW-0408">Iron</keyword>
<name>A0ABQ1RYZ0_9SPHN</name>
<protein>
    <recommendedName>
        <fullName evidence="8">Cytochrome c domain-containing protein</fullName>
    </recommendedName>
</protein>
<proteinExistence type="predicted"/>
<evidence type="ECO:0000256" key="7">
    <source>
        <dbReference type="SAM" id="SignalP"/>
    </source>
</evidence>
<dbReference type="Pfam" id="PF00034">
    <property type="entry name" value="Cytochrom_C"/>
    <property type="match status" value="1"/>
</dbReference>
<keyword evidence="1" id="KW-0813">Transport</keyword>
<feature type="domain" description="Cytochrome c" evidence="8">
    <location>
        <begin position="50"/>
        <end position="148"/>
    </location>
</feature>
<evidence type="ECO:0000256" key="3">
    <source>
        <dbReference type="ARBA" id="ARBA00022723"/>
    </source>
</evidence>
<dbReference type="PRINTS" id="PR00604">
    <property type="entry name" value="CYTCHRMECIAB"/>
</dbReference>
<dbReference type="PROSITE" id="PS51007">
    <property type="entry name" value="CYTC"/>
    <property type="match status" value="1"/>
</dbReference>
<feature type="chain" id="PRO_5046062194" description="Cytochrome c domain-containing protein" evidence="7">
    <location>
        <begin position="21"/>
        <end position="148"/>
    </location>
</feature>
<dbReference type="InterPro" id="IPR036909">
    <property type="entry name" value="Cyt_c-like_dom_sf"/>
</dbReference>
<evidence type="ECO:0000256" key="5">
    <source>
        <dbReference type="ARBA" id="ARBA00023004"/>
    </source>
</evidence>
<evidence type="ECO:0000259" key="8">
    <source>
        <dbReference type="PROSITE" id="PS51007"/>
    </source>
</evidence>
<reference evidence="10" key="1">
    <citation type="journal article" date="2019" name="Int. J. Syst. Evol. Microbiol.">
        <title>The Global Catalogue of Microorganisms (GCM) 10K type strain sequencing project: providing services to taxonomists for standard genome sequencing and annotation.</title>
        <authorList>
            <consortium name="The Broad Institute Genomics Platform"/>
            <consortium name="The Broad Institute Genome Sequencing Center for Infectious Disease"/>
            <person name="Wu L."/>
            <person name="Ma J."/>
        </authorList>
    </citation>
    <scope>NUCLEOTIDE SEQUENCE [LARGE SCALE GENOMIC DNA]</scope>
    <source>
        <strain evidence="10">CGMCC 1.15959</strain>
    </source>
</reference>
<evidence type="ECO:0000313" key="10">
    <source>
        <dbReference type="Proteomes" id="UP000619041"/>
    </source>
</evidence>
<dbReference type="RefSeq" id="WP_188643415.1">
    <property type="nucleotide sequence ID" value="NZ_BMKL01000001.1"/>
</dbReference>
<dbReference type="InterPro" id="IPR002327">
    <property type="entry name" value="Cyt_c_1A/1B"/>
</dbReference>
<dbReference type="EMBL" id="BMKL01000001">
    <property type="protein sequence ID" value="GGD85809.1"/>
    <property type="molecule type" value="Genomic_DNA"/>
</dbReference>
<evidence type="ECO:0000313" key="9">
    <source>
        <dbReference type="EMBL" id="GGD85809.1"/>
    </source>
</evidence>
<evidence type="ECO:0000256" key="6">
    <source>
        <dbReference type="PROSITE-ProRule" id="PRU00433"/>
    </source>
</evidence>
<keyword evidence="7" id="KW-0732">Signal</keyword>
<feature type="signal peptide" evidence="7">
    <location>
        <begin position="1"/>
        <end position="20"/>
    </location>
</feature>
<evidence type="ECO:0000256" key="4">
    <source>
        <dbReference type="ARBA" id="ARBA00022982"/>
    </source>
</evidence>
<dbReference type="PROSITE" id="PS51257">
    <property type="entry name" value="PROKAR_LIPOPROTEIN"/>
    <property type="match status" value="1"/>
</dbReference>
<dbReference type="SUPFAM" id="SSF46626">
    <property type="entry name" value="Cytochrome c"/>
    <property type="match status" value="1"/>
</dbReference>
<gene>
    <name evidence="9" type="ORF">GCM10011515_01810</name>
</gene>
<dbReference type="PANTHER" id="PTHR11961">
    <property type="entry name" value="CYTOCHROME C"/>
    <property type="match status" value="1"/>
</dbReference>
<keyword evidence="2 6" id="KW-0349">Heme</keyword>
<keyword evidence="10" id="KW-1185">Reference proteome</keyword>
<accession>A0ABQ1RYZ0</accession>
<dbReference type="Gene3D" id="1.10.760.10">
    <property type="entry name" value="Cytochrome c-like domain"/>
    <property type="match status" value="1"/>
</dbReference>
<organism evidence="9 10">
    <name type="scientific">Tsuneonella deserti</name>
    <dbReference type="NCBI Taxonomy" id="2035528"/>
    <lineage>
        <taxon>Bacteria</taxon>
        <taxon>Pseudomonadati</taxon>
        <taxon>Pseudomonadota</taxon>
        <taxon>Alphaproteobacteria</taxon>
        <taxon>Sphingomonadales</taxon>
        <taxon>Erythrobacteraceae</taxon>
        <taxon>Tsuneonella</taxon>
    </lineage>
</organism>
<keyword evidence="3 6" id="KW-0479">Metal-binding</keyword>
<sequence length="148" mass="15161">MIRLAVGAVLLLSLAGCGKATRESDDPIPASSPEAANASASTAVAAASTAAAAETPAAFMQCKVCHTTEPDRNLIGPSLAGVYGRRAGSLAGYPYSTAIKQAGLTWDEGTLDTFLTSPMKAVPGTKMTYAGIKDPAARREVIAYLETL</sequence>
<evidence type="ECO:0000256" key="1">
    <source>
        <dbReference type="ARBA" id="ARBA00022448"/>
    </source>
</evidence>